<protein>
    <submittedName>
        <fullName evidence="5">Transcriptional regulator, MarR family</fullName>
    </submittedName>
</protein>
<dbReference type="InterPro" id="IPR036390">
    <property type="entry name" value="WH_DNA-bd_sf"/>
</dbReference>
<dbReference type="Gene3D" id="1.10.10.10">
    <property type="entry name" value="Winged helix-like DNA-binding domain superfamily/Winged helix DNA-binding domain"/>
    <property type="match status" value="1"/>
</dbReference>
<dbReference type="RefSeq" id="WP_013388083.1">
    <property type="nucleotide sequence ID" value="NC_014632.1"/>
</dbReference>
<dbReference type="InterPro" id="IPR000835">
    <property type="entry name" value="HTH_MarR-typ"/>
</dbReference>
<dbReference type="eggNOG" id="COG1846">
    <property type="taxonomic scope" value="Bacteria"/>
</dbReference>
<dbReference type="AlphaFoldDB" id="E3H9M7"/>
<organism evidence="5 6">
    <name type="scientific">Ilyobacter polytropus (strain ATCC 51220 / DSM 2926 / LMG 16218 / CuHBu1)</name>
    <dbReference type="NCBI Taxonomy" id="572544"/>
    <lineage>
        <taxon>Bacteria</taxon>
        <taxon>Fusobacteriati</taxon>
        <taxon>Fusobacteriota</taxon>
        <taxon>Fusobacteriia</taxon>
        <taxon>Fusobacteriales</taxon>
        <taxon>Fusobacteriaceae</taxon>
        <taxon>Ilyobacter</taxon>
    </lineage>
</organism>
<keyword evidence="3" id="KW-0804">Transcription</keyword>
<dbReference type="InterPro" id="IPR036388">
    <property type="entry name" value="WH-like_DNA-bd_sf"/>
</dbReference>
<dbReference type="SUPFAM" id="SSF46785">
    <property type="entry name" value="Winged helix' DNA-binding domain"/>
    <property type="match status" value="1"/>
</dbReference>
<evidence type="ECO:0000256" key="3">
    <source>
        <dbReference type="ARBA" id="ARBA00023163"/>
    </source>
</evidence>
<dbReference type="KEGG" id="ipo:Ilyop_1643"/>
<dbReference type="OrthoDB" id="9799663at2"/>
<evidence type="ECO:0000313" key="5">
    <source>
        <dbReference type="EMBL" id="ADO83416.1"/>
    </source>
</evidence>
<dbReference type="GO" id="GO:0003677">
    <property type="term" value="F:DNA binding"/>
    <property type="evidence" value="ECO:0007669"/>
    <property type="project" value="UniProtKB-KW"/>
</dbReference>
<reference evidence="5 6" key="1">
    <citation type="journal article" date="2010" name="Stand. Genomic Sci.">
        <title>Complete genome sequence of Ilyobacter polytropus type strain (CuHbu1).</title>
        <authorList>
            <person name="Sikorski J."/>
            <person name="Chertkov O."/>
            <person name="Lapidus A."/>
            <person name="Nolan M."/>
            <person name="Lucas S."/>
            <person name="Del Rio T.G."/>
            <person name="Tice H."/>
            <person name="Cheng J.F."/>
            <person name="Tapia R."/>
            <person name="Han C."/>
            <person name="Goodwin L."/>
            <person name="Pitluck S."/>
            <person name="Liolios K."/>
            <person name="Ivanova N."/>
            <person name="Mavromatis K."/>
            <person name="Mikhailova N."/>
            <person name="Pati A."/>
            <person name="Chen A."/>
            <person name="Palaniappan K."/>
            <person name="Land M."/>
            <person name="Hauser L."/>
            <person name="Chang Y.J."/>
            <person name="Jeffries C.D."/>
            <person name="Brambilla E."/>
            <person name="Yasawong M."/>
            <person name="Rohde M."/>
            <person name="Pukall R."/>
            <person name="Spring S."/>
            <person name="Goker M."/>
            <person name="Woyke T."/>
            <person name="Bristow J."/>
            <person name="Eisen J.A."/>
            <person name="Markowitz V."/>
            <person name="Hugenholtz P."/>
            <person name="Kyrpides N.C."/>
            <person name="Klenk H.P."/>
        </authorList>
    </citation>
    <scope>NUCLEOTIDE SEQUENCE [LARGE SCALE GENOMIC DNA]</scope>
    <source>
        <strain evidence="6">ATCC 51220 / DSM 2926 / LMG 16218 / CuHBu1</strain>
    </source>
</reference>
<dbReference type="PANTHER" id="PTHR42756">
    <property type="entry name" value="TRANSCRIPTIONAL REGULATOR, MARR"/>
    <property type="match status" value="1"/>
</dbReference>
<dbReference type="HOGENOM" id="CLU_083287_18_3_0"/>
<evidence type="ECO:0000256" key="1">
    <source>
        <dbReference type="ARBA" id="ARBA00023015"/>
    </source>
</evidence>
<evidence type="ECO:0000259" key="4">
    <source>
        <dbReference type="PROSITE" id="PS50995"/>
    </source>
</evidence>
<dbReference type="Proteomes" id="UP000006875">
    <property type="component" value="Chromosome"/>
</dbReference>
<sequence length="142" mass="16628">MTKASRVVGIIYHLRSSFDKYIKKQILKENIPIKWNHAGLFMILSTLGEEIEYREVAELWNKPKSTLSDIVNKYESLGLIEKNCYDNSTRILFIKLTEEGKKYSDRFEEISLEFITKGYEGVTPEEAEVFIKVILNMRKNLD</sequence>
<dbReference type="GO" id="GO:0003700">
    <property type="term" value="F:DNA-binding transcription factor activity"/>
    <property type="evidence" value="ECO:0007669"/>
    <property type="project" value="InterPro"/>
</dbReference>
<dbReference type="EMBL" id="CP002281">
    <property type="protein sequence ID" value="ADO83416.1"/>
    <property type="molecule type" value="Genomic_DNA"/>
</dbReference>
<keyword evidence="1" id="KW-0805">Transcription regulation</keyword>
<proteinExistence type="predicted"/>
<name>E3H9M7_ILYPC</name>
<keyword evidence="2" id="KW-0238">DNA-binding</keyword>
<accession>E3H9M7</accession>
<feature type="domain" description="HTH marR-type" evidence="4">
    <location>
        <begin position="1"/>
        <end position="139"/>
    </location>
</feature>
<keyword evidence="6" id="KW-1185">Reference proteome</keyword>
<dbReference type="PROSITE" id="PS50995">
    <property type="entry name" value="HTH_MARR_2"/>
    <property type="match status" value="1"/>
</dbReference>
<dbReference type="STRING" id="572544.Ilyop_1643"/>
<dbReference type="PANTHER" id="PTHR42756:SF1">
    <property type="entry name" value="TRANSCRIPTIONAL REPRESSOR OF EMRAB OPERON"/>
    <property type="match status" value="1"/>
</dbReference>
<gene>
    <name evidence="5" type="ordered locus">Ilyop_1643</name>
</gene>
<evidence type="ECO:0000256" key="2">
    <source>
        <dbReference type="ARBA" id="ARBA00023125"/>
    </source>
</evidence>
<evidence type="ECO:0000313" key="6">
    <source>
        <dbReference type="Proteomes" id="UP000006875"/>
    </source>
</evidence>